<dbReference type="InterPro" id="IPR012349">
    <property type="entry name" value="Split_barrel_FMN-bd"/>
</dbReference>
<dbReference type="NCBIfam" id="TIGR00026">
    <property type="entry name" value="hi_GC_TIGR00026"/>
    <property type="match status" value="1"/>
</dbReference>
<keyword evidence="6" id="KW-1185">Reference proteome</keyword>
<dbReference type="EMBL" id="RBXX01000002">
    <property type="protein sequence ID" value="RKT84004.1"/>
    <property type="molecule type" value="Genomic_DNA"/>
</dbReference>
<evidence type="ECO:0000313" key="6">
    <source>
        <dbReference type="Proteomes" id="UP000270697"/>
    </source>
</evidence>
<evidence type="ECO:0000313" key="3">
    <source>
        <dbReference type="EMBL" id="RKT84004.1"/>
    </source>
</evidence>
<comment type="catalytic activity">
    <reaction evidence="2">
        <text>oxidized coenzyme F420-(gamma-L-Glu)(n) + a quinol + H(+) = reduced coenzyme F420-(gamma-L-Glu)(n) + a quinone</text>
        <dbReference type="Rhea" id="RHEA:39663"/>
        <dbReference type="Rhea" id="RHEA-COMP:12939"/>
        <dbReference type="Rhea" id="RHEA-COMP:14378"/>
        <dbReference type="ChEBI" id="CHEBI:15378"/>
        <dbReference type="ChEBI" id="CHEBI:24646"/>
        <dbReference type="ChEBI" id="CHEBI:132124"/>
        <dbReference type="ChEBI" id="CHEBI:133980"/>
        <dbReference type="ChEBI" id="CHEBI:139511"/>
    </reaction>
</comment>
<dbReference type="PANTHER" id="PTHR39428">
    <property type="entry name" value="F420H(2)-DEPENDENT QUINONE REDUCTASE RV1261C"/>
    <property type="match status" value="1"/>
</dbReference>
<name>A0A1I5G0N7_9PSEU</name>
<protein>
    <submittedName>
        <fullName evidence="3">Deazaflavin-dependent oxidoreductase (Nitroreductase family)</fullName>
    </submittedName>
    <submittedName>
        <fullName evidence="4">Deazaflavin-dependent oxidoreductase, nitroreductase family</fullName>
    </submittedName>
</protein>
<dbReference type="GO" id="GO:0070967">
    <property type="term" value="F:coenzyme F420 binding"/>
    <property type="evidence" value="ECO:0007669"/>
    <property type="project" value="TreeGrafter"/>
</dbReference>
<evidence type="ECO:0000313" key="5">
    <source>
        <dbReference type="Proteomes" id="UP000199398"/>
    </source>
</evidence>
<dbReference type="GO" id="GO:0016491">
    <property type="term" value="F:oxidoreductase activity"/>
    <property type="evidence" value="ECO:0007669"/>
    <property type="project" value="InterPro"/>
</dbReference>
<gene>
    <name evidence="3" type="ORF">ATL45_2301</name>
    <name evidence="4" type="ORF">SAMN05421805_11220</name>
</gene>
<dbReference type="GO" id="GO:0005886">
    <property type="term" value="C:plasma membrane"/>
    <property type="evidence" value="ECO:0007669"/>
    <property type="project" value="TreeGrafter"/>
</dbReference>
<dbReference type="EMBL" id="FOUP01000012">
    <property type="protein sequence ID" value="SFO29121.1"/>
    <property type="molecule type" value="Genomic_DNA"/>
</dbReference>
<dbReference type="STRING" id="455193.SAMN05421805_11220"/>
<dbReference type="Pfam" id="PF04075">
    <property type="entry name" value="F420H2_quin_red"/>
    <property type="match status" value="1"/>
</dbReference>
<evidence type="ECO:0000313" key="4">
    <source>
        <dbReference type="EMBL" id="SFO29121.1"/>
    </source>
</evidence>
<proteinExistence type="inferred from homology"/>
<reference evidence="3 6" key="2">
    <citation type="submission" date="2018-10" db="EMBL/GenBank/DDBJ databases">
        <title>Sequencing the genomes of 1000 actinobacteria strains.</title>
        <authorList>
            <person name="Klenk H.-P."/>
        </authorList>
    </citation>
    <scope>NUCLEOTIDE SEQUENCE [LARGE SCALE GENOMIC DNA]</scope>
    <source>
        <strain evidence="3 6">DSM 45119</strain>
    </source>
</reference>
<dbReference type="RefSeq" id="WP_093156366.1">
    <property type="nucleotide sequence ID" value="NZ_FOUP01000012.1"/>
</dbReference>
<evidence type="ECO:0000256" key="1">
    <source>
        <dbReference type="ARBA" id="ARBA00008710"/>
    </source>
</evidence>
<dbReference type="OrthoDB" id="8225825at2"/>
<organism evidence="4 5">
    <name type="scientific">Saccharopolyspora antimicrobica</name>
    <dbReference type="NCBI Taxonomy" id="455193"/>
    <lineage>
        <taxon>Bacteria</taxon>
        <taxon>Bacillati</taxon>
        <taxon>Actinomycetota</taxon>
        <taxon>Actinomycetes</taxon>
        <taxon>Pseudonocardiales</taxon>
        <taxon>Pseudonocardiaceae</taxon>
        <taxon>Saccharopolyspora</taxon>
    </lineage>
</organism>
<dbReference type="AlphaFoldDB" id="A0A1I5G0N7"/>
<dbReference type="Proteomes" id="UP000199398">
    <property type="component" value="Unassembled WGS sequence"/>
</dbReference>
<dbReference type="Proteomes" id="UP000270697">
    <property type="component" value="Unassembled WGS sequence"/>
</dbReference>
<reference evidence="4 5" key="1">
    <citation type="submission" date="2016-10" db="EMBL/GenBank/DDBJ databases">
        <authorList>
            <person name="de Groot N.N."/>
        </authorList>
    </citation>
    <scope>NUCLEOTIDE SEQUENCE [LARGE SCALE GENOMIC DNA]</scope>
    <source>
        <strain evidence="4 5">CPCC 201259</strain>
    </source>
</reference>
<comment type="similarity">
    <text evidence="1">Belongs to the F420H(2)-dependent quinone reductase family.</text>
</comment>
<dbReference type="Gene3D" id="2.30.110.10">
    <property type="entry name" value="Electron Transport, Fmn-binding Protein, Chain A"/>
    <property type="match status" value="1"/>
</dbReference>
<dbReference type="PANTHER" id="PTHR39428:SF1">
    <property type="entry name" value="F420H(2)-DEPENDENT QUINONE REDUCTASE RV1261C"/>
    <property type="match status" value="1"/>
</dbReference>
<sequence length="132" mass="14213">MNEQVIREFRANGGKVGGNFDGVPLLLLTTTGARSGRLRTNPAVHLRDGHRLVVFASNGGAPVPPAWYFNLVANPQVVVEVGDATRTAVATVVDGAERDRLWARQVAAYPQFAQFQERAGRLIPVVALEPVA</sequence>
<accession>A0A1I5G0N7</accession>
<dbReference type="InterPro" id="IPR004378">
    <property type="entry name" value="F420H2_quin_Rdtase"/>
</dbReference>
<dbReference type="SUPFAM" id="SSF50475">
    <property type="entry name" value="FMN-binding split barrel"/>
    <property type="match status" value="1"/>
</dbReference>
<evidence type="ECO:0000256" key="2">
    <source>
        <dbReference type="ARBA" id="ARBA00049106"/>
    </source>
</evidence>